<name>A0A0A5JI11_PHOS4</name>
<evidence type="ECO:0000313" key="1">
    <source>
        <dbReference type="EMBL" id="KGY07588.1"/>
    </source>
</evidence>
<evidence type="ECO:0008006" key="3">
    <source>
        <dbReference type="Google" id="ProtNLM"/>
    </source>
</evidence>
<organism evidence="1 2">
    <name type="scientific">Photobacterium sp. (strain ATCC 43367)</name>
    <dbReference type="NCBI Taxonomy" id="379097"/>
    <lineage>
        <taxon>Bacteria</taxon>
        <taxon>Pseudomonadati</taxon>
        <taxon>Pseudomonadota</taxon>
        <taxon>Gammaproteobacteria</taxon>
        <taxon>Vibrionales</taxon>
        <taxon>Vibrionaceae</taxon>
        <taxon>Vibrio</taxon>
        <taxon>Vibrio oreintalis group</taxon>
    </lineage>
</organism>
<dbReference type="STRING" id="379097.SE23_03500"/>
<comment type="caution">
    <text evidence="1">The sequence shown here is derived from an EMBL/GenBank/DDBJ whole genome shotgun (WGS) entry which is preliminary data.</text>
</comment>
<dbReference type="Pfam" id="PF09981">
    <property type="entry name" value="DUF2218"/>
    <property type="match status" value="1"/>
</dbReference>
<dbReference type="Gene3D" id="3.30.310.50">
    <property type="entry name" value="Alpha-D-phosphohexomutase, C-terminal domain"/>
    <property type="match status" value="1"/>
</dbReference>
<dbReference type="InterPro" id="IPR014543">
    <property type="entry name" value="UCP028291"/>
</dbReference>
<sequence length="94" mass="10722">MEKKTTIYSGHASKYLTVLCRHFARKVDAEWDEVSGNVVFPMGEVEMQVDPSRSALTIYCRADGEGKLNTVMAIIESHVHLFARREPIELVWEP</sequence>
<dbReference type="AlphaFoldDB" id="A0A0A5JI11"/>
<proteinExistence type="predicted"/>
<accession>A0A0A5JI11</accession>
<dbReference type="PIRSF" id="PIRSF028291">
    <property type="entry name" value="UCP028291"/>
    <property type="match status" value="1"/>
</dbReference>
<evidence type="ECO:0000313" key="2">
    <source>
        <dbReference type="Proteomes" id="UP000030451"/>
    </source>
</evidence>
<reference evidence="1 2" key="1">
    <citation type="submission" date="2014-10" db="EMBL/GenBank/DDBJ databases">
        <title>Genome sequencing of Vibrio sinaloensis T08.</title>
        <authorList>
            <person name="Chan K.-G."/>
            <person name="Mohamad N.I."/>
        </authorList>
    </citation>
    <scope>NUCLEOTIDE SEQUENCE [LARGE SCALE GENOMIC DNA]</scope>
    <source>
        <strain evidence="1 2">T08</strain>
    </source>
</reference>
<dbReference type="EMBL" id="JRWP01000043">
    <property type="protein sequence ID" value="KGY07588.1"/>
    <property type="molecule type" value="Genomic_DNA"/>
</dbReference>
<dbReference type="OrthoDB" id="9806511at2"/>
<gene>
    <name evidence="1" type="ORF">NM06_16615</name>
</gene>
<dbReference type="RefSeq" id="WP_038192281.1">
    <property type="nucleotide sequence ID" value="NZ_JRWP01000043.1"/>
</dbReference>
<dbReference type="Proteomes" id="UP000030451">
    <property type="component" value="Unassembled WGS sequence"/>
</dbReference>
<protein>
    <recommendedName>
        <fullName evidence="3">2,4-dihydroxyhept-2-ene-1,7-dioic acid aldolase</fullName>
    </recommendedName>
</protein>